<comment type="subcellular location">
    <subcellularLocation>
        <location evidence="1 3">Nucleus</location>
    </subcellularLocation>
</comment>
<evidence type="ECO:0000256" key="1">
    <source>
        <dbReference type="ARBA" id="ARBA00004123"/>
    </source>
</evidence>
<feature type="domain" description="Histone deacetylase interacting" evidence="5">
    <location>
        <begin position="551"/>
        <end position="615"/>
    </location>
</feature>
<dbReference type="Proteomes" id="UP001150062">
    <property type="component" value="Unassembled WGS sequence"/>
</dbReference>
<feature type="compositionally biased region" description="Polar residues" evidence="4">
    <location>
        <begin position="22"/>
        <end position="33"/>
    </location>
</feature>
<dbReference type="InterPro" id="IPR036600">
    <property type="entry name" value="PAH_sf"/>
</dbReference>
<evidence type="ECO:0000256" key="2">
    <source>
        <dbReference type="ARBA" id="ARBA00023242"/>
    </source>
</evidence>
<keyword evidence="7" id="KW-1185">Reference proteome</keyword>
<sequence>MMSMDQISKNTQFTPQVKFPNINKTGTKNKRTSQIIRSANLPYLTMNKLNEQSQRHTIWFQSLQNTGSKNQNKKTQVVSTNQETKKINRSLEKESVLNSTTQKSPLNIDKFSNFLDLVRNRFKDKPEIYQKYLSITISKQYFENYQENSQLILNLFSGHPKLINRHLELVNGEYEYNSGNLKEPNSTIRKAIEFISFIRRSFPQNISDKYLQLMTIFQKLEQNNNKITIDLIKDEVFKIFEGNKGFANSFNNFLSTFILKPEQNGNKAHEKDLDIFLKNNDLPNLKKEIEKNADEQKKQILNSQSLIFSKHSKDFFLDFPEQKGKKEYPLFFTELFPINQNYRSQRNLSNLEIKNICNKMYEKRIIKNYECIDNKFENRNLKKKDIQKIEIEKEKIIKNVDGKLSGDTIIQNIIEKLLVNTSSNKSPIVNRKRGFDNLSQNNNININTNFIKGVFKTLKRDLYKNDYFSLLKLINNYLNNRLNFNQFINLSENILNKKQNSELFERFYSIFSEKGVLKTFTAPGNISKGSLSALSPNLIPNKIRKISKNSNINHVYNTKWNYSNTNMYDNSKFIFSKNNPYNQLYFYSENERRELDILIKNNHRSIRLVKNLFFDLNHAGRYKSIENIINYTTKDDLFLNSVSQIYGRKTIEIMKSLNKNPLTTLHIIFERLKQRNIQLIFTKNILSKIWNYITFDYENFQNVKVNKK</sequence>
<name>A0ABQ8XLU1_9EUKA</name>
<gene>
    <name evidence="6" type="ORF">M0813_29911</name>
</gene>
<evidence type="ECO:0000313" key="7">
    <source>
        <dbReference type="Proteomes" id="UP001150062"/>
    </source>
</evidence>
<accession>A0ABQ8XLU1</accession>
<dbReference type="Gene3D" id="1.20.1160.11">
    <property type="entry name" value="Paired amphipathic helix"/>
    <property type="match status" value="1"/>
</dbReference>
<dbReference type="PANTHER" id="PTHR12346">
    <property type="entry name" value="SIN3B-RELATED"/>
    <property type="match status" value="1"/>
</dbReference>
<dbReference type="InterPro" id="IPR039774">
    <property type="entry name" value="Sin3-like"/>
</dbReference>
<evidence type="ECO:0000256" key="3">
    <source>
        <dbReference type="PROSITE-ProRule" id="PRU00810"/>
    </source>
</evidence>
<proteinExistence type="predicted"/>
<comment type="caution">
    <text evidence="6">The sequence shown here is derived from an EMBL/GenBank/DDBJ whole genome shotgun (WGS) entry which is preliminary data.</text>
</comment>
<dbReference type="EMBL" id="JAOAOG010000276">
    <property type="protein sequence ID" value="KAJ6233603.1"/>
    <property type="molecule type" value="Genomic_DNA"/>
</dbReference>
<dbReference type="InterPro" id="IPR003822">
    <property type="entry name" value="PAH"/>
</dbReference>
<dbReference type="SUPFAM" id="SSF47762">
    <property type="entry name" value="PAH2 domain"/>
    <property type="match status" value="1"/>
</dbReference>
<dbReference type="PROSITE" id="PS51477">
    <property type="entry name" value="PAH"/>
    <property type="match status" value="1"/>
</dbReference>
<keyword evidence="2 3" id="KW-0539">Nucleus</keyword>
<reference evidence="6" key="1">
    <citation type="submission" date="2022-08" db="EMBL/GenBank/DDBJ databases">
        <title>Novel sulfate-reducing endosymbionts in the free-living metamonad Anaeramoeba.</title>
        <authorList>
            <person name="Jerlstrom-Hultqvist J."/>
            <person name="Cepicka I."/>
            <person name="Gallot-Lavallee L."/>
            <person name="Salas-Leiva D."/>
            <person name="Curtis B.A."/>
            <person name="Zahonova K."/>
            <person name="Pipaliya S."/>
            <person name="Dacks J."/>
            <person name="Roger A.J."/>
        </authorList>
    </citation>
    <scope>NUCLEOTIDE SEQUENCE</scope>
    <source>
        <strain evidence="6">Schooner1</strain>
    </source>
</reference>
<organism evidence="6 7">
    <name type="scientific">Anaeramoeba flamelloides</name>
    <dbReference type="NCBI Taxonomy" id="1746091"/>
    <lineage>
        <taxon>Eukaryota</taxon>
        <taxon>Metamonada</taxon>
        <taxon>Anaeramoebidae</taxon>
        <taxon>Anaeramoeba</taxon>
    </lineage>
</organism>
<feature type="compositionally biased region" description="Polar residues" evidence="4">
    <location>
        <begin position="1"/>
        <end position="15"/>
    </location>
</feature>
<feature type="region of interest" description="Disordered" evidence="4">
    <location>
        <begin position="1"/>
        <end position="33"/>
    </location>
</feature>
<evidence type="ECO:0000313" key="6">
    <source>
        <dbReference type="EMBL" id="KAJ6233603.1"/>
    </source>
</evidence>
<evidence type="ECO:0000256" key="4">
    <source>
        <dbReference type="SAM" id="MobiDB-lite"/>
    </source>
</evidence>
<dbReference type="InterPro" id="IPR013194">
    <property type="entry name" value="HDAC_interact_dom"/>
</dbReference>
<protein>
    <submittedName>
        <fullName evidence="6">Sin3b-related</fullName>
    </submittedName>
</protein>
<dbReference type="Pfam" id="PF08295">
    <property type="entry name" value="Sin3_corepress"/>
    <property type="match status" value="1"/>
</dbReference>
<evidence type="ECO:0000259" key="5">
    <source>
        <dbReference type="Pfam" id="PF08295"/>
    </source>
</evidence>